<keyword evidence="3" id="KW-1185">Reference proteome</keyword>
<dbReference type="AlphaFoldDB" id="A0A016WFK1"/>
<protein>
    <recommendedName>
        <fullName evidence="4">WAP domain-containing protein</fullName>
    </recommendedName>
</protein>
<gene>
    <name evidence="2" type="primary">Acey_s0718.g1803</name>
    <name evidence="2" type="ORF">Y032_0718g1803</name>
</gene>
<comment type="caution">
    <text evidence="2">The sequence shown here is derived from an EMBL/GenBank/DDBJ whole genome shotgun (WGS) entry which is preliminary data.</text>
</comment>
<feature type="chain" id="PRO_5001491266" description="WAP domain-containing protein" evidence="1">
    <location>
        <begin position="19"/>
        <end position="70"/>
    </location>
</feature>
<sequence>MKPAVLFILLVLCGETFSDIVLLTPACFAIDKLVPVFSTVNAAGCREGGKGCPYPKTCYRNVCVGRTSTL</sequence>
<accession>A0A016WFK1</accession>
<evidence type="ECO:0000313" key="2">
    <source>
        <dbReference type="EMBL" id="EYC38420.1"/>
    </source>
</evidence>
<proteinExistence type="predicted"/>
<evidence type="ECO:0000256" key="1">
    <source>
        <dbReference type="SAM" id="SignalP"/>
    </source>
</evidence>
<name>A0A016WFK1_9BILA</name>
<evidence type="ECO:0000313" key="3">
    <source>
        <dbReference type="Proteomes" id="UP000024635"/>
    </source>
</evidence>
<reference evidence="3" key="1">
    <citation type="journal article" date="2015" name="Nat. Genet.">
        <title>The genome and transcriptome of the zoonotic hookworm Ancylostoma ceylanicum identify infection-specific gene families.</title>
        <authorList>
            <person name="Schwarz E.M."/>
            <person name="Hu Y."/>
            <person name="Antoshechkin I."/>
            <person name="Miller M.M."/>
            <person name="Sternberg P.W."/>
            <person name="Aroian R.V."/>
        </authorList>
    </citation>
    <scope>NUCLEOTIDE SEQUENCE</scope>
    <source>
        <strain evidence="3">HY135</strain>
    </source>
</reference>
<organism evidence="2 3">
    <name type="scientific">Ancylostoma ceylanicum</name>
    <dbReference type="NCBI Taxonomy" id="53326"/>
    <lineage>
        <taxon>Eukaryota</taxon>
        <taxon>Metazoa</taxon>
        <taxon>Ecdysozoa</taxon>
        <taxon>Nematoda</taxon>
        <taxon>Chromadorea</taxon>
        <taxon>Rhabditida</taxon>
        <taxon>Rhabditina</taxon>
        <taxon>Rhabditomorpha</taxon>
        <taxon>Strongyloidea</taxon>
        <taxon>Ancylostomatidae</taxon>
        <taxon>Ancylostomatinae</taxon>
        <taxon>Ancylostoma</taxon>
    </lineage>
</organism>
<dbReference type="EMBL" id="JARK01000318">
    <property type="protein sequence ID" value="EYC38420.1"/>
    <property type="molecule type" value="Genomic_DNA"/>
</dbReference>
<keyword evidence="1" id="KW-0732">Signal</keyword>
<feature type="signal peptide" evidence="1">
    <location>
        <begin position="1"/>
        <end position="18"/>
    </location>
</feature>
<dbReference type="Proteomes" id="UP000024635">
    <property type="component" value="Unassembled WGS sequence"/>
</dbReference>
<evidence type="ECO:0008006" key="4">
    <source>
        <dbReference type="Google" id="ProtNLM"/>
    </source>
</evidence>